<name>A0A087ABV5_9BIFI</name>
<keyword evidence="4" id="KW-0378">Hydrolase</keyword>
<keyword evidence="1" id="KW-0472">Membrane</keyword>
<organism evidence="4 5">
    <name type="scientific">Bifidobacterium choerinum</name>
    <dbReference type="NCBI Taxonomy" id="35760"/>
    <lineage>
        <taxon>Bacteria</taxon>
        <taxon>Bacillati</taxon>
        <taxon>Actinomycetota</taxon>
        <taxon>Actinomycetes</taxon>
        <taxon>Bifidobacteriales</taxon>
        <taxon>Bifidobacteriaceae</taxon>
        <taxon>Bifidobacterium</taxon>
    </lineage>
</organism>
<dbReference type="EC" id="3.5.1.28" evidence="4"/>
<evidence type="ECO:0000313" key="5">
    <source>
        <dbReference type="Proteomes" id="UP000028995"/>
    </source>
</evidence>
<dbReference type="EMBL" id="CP018044">
    <property type="protein sequence ID" value="ATU20343.1"/>
    <property type="molecule type" value="Genomic_DNA"/>
</dbReference>
<keyword evidence="1" id="KW-0812">Transmembrane</keyword>
<dbReference type="STRING" id="35760.BCHO_1387"/>
<dbReference type="eggNOG" id="COG3942">
    <property type="taxonomic scope" value="Bacteria"/>
</dbReference>
<dbReference type="Gene3D" id="3.90.1720.10">
    <property type="entry name" value="endopeptidase domain like (from Nostoc punctiforme)"/>
    <property type="match status" value="1"/>
</dbReference>
<evidence type="ECO:0000256" key="1">
    <source>
        <dbReference type="SAM" id="Phobius"/>
    </source>
</evidence>
<protein>
    <submittedName>
        <fullName evidence="4">Amidase</fullName>
        <ecNumber evidence="4">3.5.1.28</ecNumber>
    </submittedName>
    <submittedName>
        <fullName evidence="3">CHAP domain-containing protein</fullName>
    </submittedName>
</protein>
<accession>A0A087ABV5</accession>
<feature type="transmembrane region" description="Helical" evidence="1">
    <location>
        <begin position="79"/>
        <end position="99"/>
    </location>
</feature>
<reference evidence="4 5" key="1">
    <citation type="submission" date="2014-03" db="EMBL/GenBank/DDBJ databases">
        <title>Genomics of Bifidobacteria.</title>
        <authorList>
            <person name="Ventura M."/>
            <person name="Milani C."/>
            <person name="Lugli G.A."/>
        </authorList>
    </citation>
    <scope>NUCLEOTIDE SEQUENCE [LARGE SCALE GENOMIC DNA]</scope>
    <source>
        <strain evidence="4 5">LMG 10510</strain>
    </source>
</reference>
<feature type="domain" description="Peptidase C51" evidence="2">
    <location>
        <begin position="182"/>
        <end position="312"/>
    </location>
</feature>
<dbReference type="Proteomes" id="UP000028995">
    <property type="component" value="Unassembled WGS sequence"/>
</dbReference>
<dbReference type="SUPFAM" id="SSF54001">
    <property type="entry name" value="Cysteine proteinases"/>
    <property type="match status" value="1"/>
</dbReference>
<dbReference type="InterPro" id="IPR038765">
    <property type="entry name" value="Papain-like_cys_pep_sf"/>
</dbReference>
<proteinExistence type="predicted"/>
<dbReference type="RefSeq" id="WP_024540910.1">
    <property type="nucleotide sequence ID" value="NZ_CP018044.1"/>
</dbReference>
<evidence type="ECO:0000313" key="4">
    <source>
        <dbReference type="EMBL" id="KFI56255.1"/>
    </source>
</evidence>
<gene>
    <name evidence="3" type="ORF">BcFMB_04755</name>
    <name evidence="4" type="ORF">BCHO_1387</name>
</gene>
<keyword evidence="5" id="KW-1185">Reference proteome</keyword>
<keyword evidence="1" id="KW-1133">Transmembrane helix</keyword>
<dbReference type="Pfam" id="PF05257">
    <property type="entry name" value="CHAP"/>
    <property type="match status" value="1"/>
</dbReference>
<evidence type="ECO:0000313" key="6">
    <source>
        <dbReference type="Proteomes" id="UP000229907"/>
    </source>
</evidence>
<dbReference type="GO" id="GO:0008745">
    <property type="term" value="F:N-acetylmuramoyl-L-alanine amidase activity"/>
    <property type="evidence" value="ECO:0007669"/>
    <property type="project" value="UniProtKB-EC"/>
</dbReference>
<dbReference type="InterPro" id="IPR007921">
    <property type="entry name" value="CHAP_dom"/>
</dbReference>
<reference evidence="3 6" key="2">
    <citation type="submission" date="2016-11" db="EMBL/GenBank/DDBJ databases">
        <title>complete genome sequence of Bifidobacterium choerinum strain FMB-1.</title>
        <authorList>
            <person name="Park C.-S."/>
            <person name="Jung D.-H."/>
            <person name="Choi D.-S."/>
        </authorList>
    </citation>
    <scope>NUCLEOTIDE SEQUENCE [LARGE SCALE GENOMIC DNA]</scope>
    <source>
        <strain evidence="3 6">FMB-1</strain>
    </source>
</reference>
<sequence length="313" mass="33191">MRHAAHATRKGVGAIALTKSLFTTKHGAHSAESVYASKAAGGEVAGLDPALARKLNEVAPLTRRSIRESARAAQRRNTILASASLAALVGTAATSMAFMKADDEMLPPLADGAETTQTLDISRVTDAGASRSDVREVIDGQESTAVTGSWNLGETNTVKDAASLTTAKAYNNKVSKLVDKDEEQLPAGFNANHATGDVGNAYPWGQCTWWSYERRHQLGLSTGSHFGDARSWGASAQALGYWVDNQARAVGDVLVFAPGQEGAHGYYGHVAIVEAVNPDGSIRISESNVEGLGVISQREFTADQAKTFTYIHY</sequence>
<dbReference type="Proteomes" id="UP000229907">
    <property type="component" value="Chromosome"/>
</dbReference>
<dbReference type="KEGG" id="bcho:BcFMB_04755"/>
<dbReference type="OrthoDB" id="3240061at2"/>
<dbReference type="EMBL" id="JGYU01000011">
    <property type="protein sequence ID" value="KFI56255.1"/>
    <property type="molecule type" value="Genomic_DNA"/>
</dbReference>
<dbReference type="PROSITE" id="PS50911">
    <property type="entry name" value="CHAP"/>
    <property type="match status" value="1"/>
</dbReference>
<dbReference type="AlphaFoldDB" id="A0A087ABV5"/>
<evidence type="ECO:0000259" key="2">
    <source>
        <dbReference type="PROSITE" id="PS50911"/>
    </source>
</evidence>
<evidence type="ECO:0000313" key="3">
    <source>
        <dbReference type="EMBL" id="ATU20343.1"/>
    </source>
</evidence>